<evidence type="ECO:0000256" key="5">
    <source>
        <dbReference type="ARBA" id="ARBA00022692"/>
    </source>
</evidence>
<keyword evidence="6" id="KW-0547">Nucleotide-binding</keyword>
<evidence type="ECO:0000256" key="9">
    <source>
        <dbReference type="ARBA" id="ARBA00022989"/>
    </source>
</evidence>
<evidence type="ECO:0000313" key="16">
    <source>
        <dbReference type="Proteomes" id="UP000460298"/>
    </source>
</evidence>
<feature type="domain" description="Histidine kinase" evidence="12">
    <location>
        <begin position="304"/>
        <end position="518"/>
    </location>
</feature>
<dbReference type="GO" id="GO:0000155">
    <property type="term" value="F:phosphorelay sensor kinase activity"/>
    <property type="evidence" value="ECO:0007669"/>
    <property type="project" value="InterPro"/>
</dbReference>
<sequence length="518" mass="58374">MRAIASYNPQKVDRSVLTFVDFRRLNKPFSSCLSGLRREFIGHSARESTMAQQKFSSLSDDLDEVIRLLPVAAFLMDERGRILFANERFRSMVAPPASEDMTVFNLLQIGRSDTQRHTIGDILAQSHDVLSVNADGKARHLHIRFSDAPLHSSQLYIGIVEDRTDQFTTLAGLRQSEDRLEAIFQSTPLGMCITDSKGYFETVNQAYCRLYGYTPQELIGRHFTIVVPESHKAQLADLHDRFIDEGAEIRGEWDVQRKDGSILTILADAVRIVGSDGSYKKVTFAMDITDKKRAERLKEDIEQITRHDIKSPLSGIMSLARFSKTQAGIPEDARRKFGMIEESCRKIFDLLNLSRGVYLMEQGEYTLDVSEVNLLSLLDQIVSDLHAETAARNIDLRIENETNQALIFYGEELLLYSMLSNLIRNAVEASPEGEKITVRVIPPQRRDETLRICIHNKGAIPESIRPVFFNKYVTYGKTGGTGLGTYSAMLIARSHGGTIRFETDDDRGTEVEVLLPTG</sequence>
<feature type="domain" description="PAC" evidence="14">
    <location>
        <begin position="249"/>
        <end position="300"/>
    </location>
</feature>
<dbReference type="SUPFAM" id="SSF55874">
    <property type="entry name" value="ATPase domain of HSP90 chaperone/DNA topoisomerase II/histidine kinase"/>
    <property type="match status" value="1"/>
</dbReference>
<dbReference type="SUPFAM" id="SSF55785">
    <property type="entry name" value="PYP-like sensor domain (PAS domain)"/>
    <property type="match status" value="2"/>
</dbReference>
<evidence type="ECO:0000256" key="3">
    <source>
        <dbReference type="ARBA" id="ARBA00012438"/>
    </source>
</evidence>
<dbReference type="GO" id="GO:0006355">
    <property type="term" value="P:regulation of DNA-templated transcription"/>
    <property type="evidence" value="ECO:0007669"/>
    <property type="project" value="InterPro"/>
</dbReference>
<evidence type="ECO:0000259" key="14">
    <source>
        <dbReference type="PROSITE" id="PS50113"/>
    </source>
</evidence>
<dbReference type="Proteomes" id="UP000460298">
    <property type="component" value="Unassembled WGS sequence"/>
</dbReference>
<dbReference type="SMART" id="SM00091">
    <property type="entry name" value="PAS"/>
    <property type="match status" value="2"/>
</dbReference>
<name>A0A833H4Q2_9LEPT</name>
<accession>A0A833H4Q2</accession>
<dbReference type="Pfam" id="PF00989">
    <property type="entry name" value="PAS"/>
    <property type="match status" value="1"/>
</dbReference>
<dbReference type="AlphaFoldDB" id="A0A833H4Q2"/>
<reference evidence="15 16" key="1">
    <citation type="submission" date="2019-10" db="EMBL/GenBank/DDBJ databases">
        <title>Extracellular Electron Transfer in a Candidatus Methanoperedens spp. Enrichment Culture.</title>
        <authorList>
            <person name="Berger S."/>
            <person name="Rangel Shaw D."/>
            <person name="Berben T."/>
            <person name="In 'T Zandt M."/>
            <person name="Frank J."/>
            <person name="Reimann J."/>
            <person name="Jetten M.S.M."/>
            <person name="Welte C.U."/>
        </authorList>
    </citation>
    <scope>NUCLEOTIDE SEQUENCE [LARGE SCALE GENOMIC DNA]</scope>
    <source>
        <strain evidence="15">SB12</strain>
    </source>
</reference>
<dbReference type="InterPro" id="IPR005467">
    <property type="entry name" value="His_kinase_dom"/>
</dbReference>
<dbReference type="GO" id="GO:0030295">
    <property type="term" value="F:protein kinase activator activity"/>
    <property type="evidence" value="ECO:0007669"/>
    <property type="project" value="TreeGrafter"/>
</dbReference>
<dbReference type="Pfam" id="PF13426">
    <property type="entry name" value="PAS_9"/>
    <property type="match status" value="1"/>
</dbReference>
<dbReference type="CDD" id="cd00130">
    <property type="entry name" value="PAS"/>
    <property type="match status" value="1"/>
</dbReference>
<evidence type="ECO:0000259" key="13">
    <source>
        <dbReference type="PROSITE" id="PS50112"/>
    </source>
</evidence>
<feature type="domain" description="PAS" evidence="13">
    <location>
        <begin position="176"/>
        <end position="246"/>
    </location>
</feature>
<dbReference type="InterPro" id="IPR000014">
    <property type="entry name" value="PAS"/>
</dbReference>
<organism evidence="15 16">
    <name type="scientific">Leptonema illini</name>
    <dbReference type="NCBI Taxonomy" id="183"/>
    <lineage>
        <taxon>Bacteria</taxon>
        <taxon>Pseudomonadati</taxon>
        <taxon>Spirochaetota</taxon>
        <taxon>Spirochaetia</taxon>
        <taxon>Leptospirales</taxon>
        <taxon>Leptospiraceae</taxon>
        <taxon>Leptonema</taxon>
    </lineage>
</organism>
<evidence type="ECO:0000259" key="12">
    <source>
        <dbReference type="PROSITE" id="PS50109"/>
    </source>
</evidence>
<gene>
    <name evidence="15" type="ORF">F9K24_00720</name>
</gene>
<dbReference type="InterPro" id="IPR003661">
    <property type="entry name" value="HisK_dim/P_dom"/>
</dbReference>
<dbReference type="CDD" id="cd00075">
    <property type="entry name" value="HATPase"/>
    <property type="match status" value="1"/>
</dbReference>
<dbReference type="EC" id="2.7.13.3" evidence="3"/>
<evidence type="ECO:0000256" key="6">
    <source>
        <dbReference type="ARBA" id="ARBA00022741"/>
    </source>
</evidence>
<evidence type="ECO:0000256" key="7">
    <source>
        <dbReference type="ARBA" id="ARBA00022777"/>
    </source>
</evidence>
<protein>
    <recommendedName>
        <fullName evidence="3">histidine kinase</fullName>
        <ecNumber evidence="3">2.7.13.3</ecNumber>
    </recommendedName>
</protein>
<comment type="catalytic activity">
    <reaction evidence="1">
        <text>ATP + protein L-histidine = ADP + protein N-phospho-L-histidine.</text>
        <dbReference type="EC" id="2.7.13.3"/>
    </reaction>
</comment>
<keyword evidence="4" id="KW-0808">Transferase</keyword>
<dbReference type="PANTHER" id="PTHR42878:SF7">
    <property type="entry name" value="SENSOR HISTIDINE KINASE GLRK"/>
    <property type="match status" value="1"/>
</dbReference>
<keyword evidence="5" id="KW-0812">Transmembrane</keyword>
<dbReference type="InterPro" id="IPR050351">
    <property type="entry name" value="BphY/WalK/GraS-like"/>
</dbReference>
<dbReference type="GO" id="GO:0007234">
    <property type="term" value="P:osmosensory signaling via phosphorelay pathway"/>
    <property type="evidence" value="ECO:0007669"/>
    <property type="project" value="TreeGrafter"/>
</dbReference>
<evidence type="ECO:0000256" key="2">
    <source>
        <dbReference type="ARBA" id="ARBA00004141"/>
    </source>
</evidence>
<dbReference type="GO" id="GO:0000156">
    <property type="term" value="F:phosphorelay response regulator activity"/>
    <property type="evidence" value="ECO:0007669"/>
    <property type="project" value="TreeGrafter"/>
</dbReference>
<dbReference type="Pfam" id="PF02518">
    <property type="entry name" value="HATPase_c"/>
    <property type="match status" value="1"/>
</dbReference>
<dbReference type="InterPro" id="IPR036890">
    <property type="entry name" value="HATPase_C_sf"/>
</dbReference>
<dbReference type="PROSITE" id="PS50113">
    <property type="entry name" value="PAC"/>
    <property type="match status" value="1"/>
</dbReference>
<dbReference type="PROSITE" id="PS50109">
    <property type="entry name" value="HIS_KIN"/>
    <property type="match status" value="1"/>
</dbReference>
<evidence type="ECO:0000256" key="1">
    <source>
        <dbReference type="ARBA" id="ARBA00000085"/>
    </source>
</evidence>
<keyword evidence="11" id="KW-0472">Membrane</keyword>
<comment type="subcellular location">
    <subcellularLocation>
        <location evidence="2">Membrane</location>
        <topology evidence="2">Multi-pass membrane protein</topology>
    </subcellularLocation>
</comment>
<dbReference type="Gene3D" id="3.30.450.20">
    <property type="entry name" value="PAS domain"/>
    <property type="match status" value="2"/>
</dbReference>
<dbReference type="InterPro" id="IPR035965">
    <property type="entry name" value="PAS-like_dom_sf"/>
</dbReference>
<dbReference type="SMART" id="SM00387">
    <property type="entry name" value="HATPase_c"/>
    <property type="match status" value="1"/>
</dbReference>
<comment type="caution">
    <text evidence="15">The sequence shown here is derived from an EMBL/GenBank/DDBJ whole genome shotgun (WGS) entry which is preliminary data.</text>
</comment>
<evidence type="ECO:0000256" key="11">
    <source>
        <dbReference type="ARBA" id="ARBA00023136"/>
    </source>
</evidence>
<dbReference type="Gene3D" id="1.10.287.130">
    <property type="match status" value="1"/>
</dbReference>
<evidence type="ECO:0000256" key="8">
    <source>
        <dbReference type="ARBA" id="ARBA00022840"/>
    </source>
</evidence>
<dbReference type="GO" id="GO:0016020">
    <property type="term" value="C:membrane"/>
    <property type="evidence" value="ECO:0007669"/>
    <property type="project" value="UniProtKB-SubCell"/>
</dbReference>
<keyword evidence="8" id="KW-0067">ATP-binding</keyword>
<dbReference type="PANTHER" id="PTHR42878">
    <property type="entry name" value="TWO-COMPONENT HISTIDINE KINASE"/>
    <property type="match status" value="1"/>
</dbReference>
<dbReference type="InterPro" id="IPR003594">
    <property type="entry name" value="HATPase_dom"/>
</dbReference>
<dbReference type="Gene3D" id="3.30.565.10">
    <property type="entry name" value="Histidine kinase-like ATPase, C-terminal domain"/>
    <property type="match status" value="1"/>
</dbReference>
<keyword evidence="7" id="KW-0418">Kinase</keyword>
<evidence type="ECO:0000256" key="4">
    <source>
        <dbReference type="ARBA" id="ARBA00022679"/>
    </source>
</evidence>
<evidence type="ECO:0000313" key="15">
    <source>
        <dbReference type="EMBL" id="KAB2935282.1"/>
    </source>
</evidence>
<dbReference type="CDD" id="cd00082">
    <property type="entry name" value="HisKA"/>
    <property type="match status" value="1"/>
</dbReference>
<keyword evidence="9" id="KW-1133">Transmembrane helix</keyword>
<dbReference type="GO" id="GO:0005524">
    <property type="term" value="F:ATP binding"/>
    <property type="evidence" value="ECO:0007669"/>
    <property type="project" value="UniProtKB-KW"/>
</dbReference>
<dbReference type="SUPFAM" id="SSF47384">
    <property type="entry name" value="Homodimeric domain of signal transducing histidine kinase"/>
    <property type="match status" value="1"/>
</dbReference>
<dbReference type="InterPro" id="IPR013767">
    <property type="entry name" value="PAS_fold"/>
</dbReference>
<dbReference type="NCBIfam" id="TIGR00229">
    <property type="entry name" value="sensory_box"/>
    <property type="match status" value="1"/>
</dbReference>
<dbReference type="InterPro" id="IPR000700">
    <property type="entry name" value="PAS-assoc_C"/>
</dbReference>
<keyword evidence="10" id="KW-0902">Two-component regulatory system</keyword>
<dbReference type="EMBL" id="WBUI01000001">
    <property type="protein sequence ID" value="KAB2935282.1"/>
    <property type="molecule type" value="Genomic_DNA"/>
</dbReference>
<dbReference type="InterPro" id="IPR036097">
    <property type="entry name" value="HisK_dim/P_sf"/>
</dbReference>
<proteinExistence type="predicted"/>
<evidence type="ECO:0000256" key="10">
    <source>
        <dbReference type="ARBA" id="ARBA00023012"/>
    </source>
</evidence>
<dbReference type="PROSITE" id="PS50112">
    <property type="entry name" value="PAS"/>
    <property type="match status" value="1"/>
</dbReference>